<dbReference type="Pfam" id="PF07669">
    <property type="entry name" value="Eco57I"/>
    <property type="match status" value="1"/>
</dbReference>
<comment type="catalytic activity">
    <reaction evidence="5">
        <text>a 2'-deoxyadenosine in DNA + S-adenosyl-L-methionine = an N(6)-methyl-2'-deoxyadenosine in DNA + S-adenosyl-L-homocysteine + H(+)</text>
        <dbReference type="Rhea" id="RHEA:15197"/>
        <dbReference type="Rhea" id="RHEA-COMP:12418"/>
        <dbReference type="Rhea" id="RHEA-COMP:12419"/>
        <dbReference type="ChEBI" id="CHEBI:15378"/>
        <dbReference type="ChEBI" id="CHEBI:57856"/>
        <dbReference type="ChEBI" id="CHEBI:59789"/>
        <dbReference type="ChEBI" id="CHEBI:90615"/>
        <dbReference type="ChEBI" id="CHEBI:90616"/>
        <dbReference type="EC" id="2.1.1.72"/>
    </reaction>
</comment>
<protein>
    <recommendedName>
        <fullName evidence="1">site-specific DNA-methyltransferase (adenine-specific)</fullName>
        <ecNumber evidence="1">2.1.1.72</ecNumber>
    </recommendedName>
</protein>
<dbReference type="InterPro" id="IPR029063">
    <property type="entry name" value="SAM-dependent_MTases_sf"/>
</dbReference>
<keyword evidence="4" id="KW-0949">S-adenosyl-L-methionine</keyword>
<dbReference type="EC" id="2.1.1.72" evidence="1"/>
<dbReference type="Gene3D" id="3.40.50.150">
    <property type="entry name" value="Vaccinia Virus protein VP39"/>
    <property type="match status" value="1"/>
</dbReference>
<dbReference type="SUPFAM" id="SSF53335">
    <property type="entry name" value="S-adenosyl-L-methionine-dependent methyltransferases"/>
    <property type="match status" value="1"/>
</dbReference>
<evidence type="ECO:0000313" key="7">
    <source>
        <dbReference type="EMBL" id="OAD42371.1"/>
    </source>
</evidence>
<name>A0A176T3U2_9FLAO</name>
<dbReference type="GO" id="GO:0003676">
    <property type="term" value="F:nucleic acid binding"/>
    <property type="evidence" value="ECO:0007669"/>
    <property type="project" value="InterPro"/>
</dbReference>
<sequence>MSQRKQQLTELVERYQVFKREGRLDLSSEETIRAWINELLAIFDWNVMDTSQILQEKVLSREEKKRLQEIDSTSTRPDYTFKIGNQKLTFLDAKAVSVNIETSNASAFQIKSYGWSILAPCSFLTNFEEFAIYDCTYIPNQSQSANLGRTYLKLDNYIENFDVLEKHLLKSNILNGTLEKLYSDTLKNVGSVQKLSPDIVFAEQLSNFRLSLAKNIVENNNAVINNNTELLAYLTQVIINRIIFIRICEARRIEREGLLLTFKENGFWSEFKNSSYNDFYEHYDGPLFDRINTIQELEIDNDVIMELIDLLYYPSPYRFEVIPTKLLSDIYEIFLSKKLIIEDGEVSEKLKLEYIKTNGAISTPQYLVQDLLKRTIIKEDLIERGLESVSDTKILDFACGSGIFLIETFDYLQDVFINFYKENPSQEFSHFFFQNSDLTTLTIAGKRHLISKCIFGVDIDPEAVEVARMSLSLKVVDSSEFYENYQEIGIFGNQILNNVGNNIKCGNTLVSTDITTKYPQINSDQEQLFRTNAFDYNSLNGFSEIFSSKGGFDYIVGNPPYVEVKNYNLEYPFMHKYIKENYTTTKKDKIDLSVAFIEKGVSILNEKGKIGLIIQKRFFKTNYGYDVREFIGSNNFLSQVINFNSTKIFKGRITYVALMILDKSKPDVINCYNASSDVSELPFELNSIPEVERENQNFTQIQSIDLSSDLWQIEDAEVLAINIDLLKNHSRFGDFAKVRGGIQALWNRAYHINVSSLNAKGTLSGNTHLEENITLEIDACRPLITNEGFYPFRDDTTHTYVIFPYDIIDGEKIQIPFDEYENRYPLVGAYLKRQETLIKDKVQTKPDDNWHLYTRENSHERTFDKVLLPMTSNDTYATITKNPLNYCDNANMYFIDLPDKSDINLFAVAGIINSTIFSVLARPVANPQSGGYFKFNKQFIEPLPFPKENFNSNIGLVTEISVLAQTIQQTQEQYKHSSPRQKTVLKATLSECWTNLDSKVYQLYDLNVDQISFFNERGRNINRLEILNRL</sequence>
<dbReference type="GO" id="GO:0009007">
    <property type="term" value="F:site-specific DNA-methyltransferase (adenine-specific) activity"/>
    <property type="evidence" value="ECO:0007669"/>
    <property type="project" value="UniProtKB-EC"/>
</dbReference>
<evidence type="ECO:0000256" key="2">
    <source>
        <dbReference type="ARBA" id="ARBA00022603"/>
    </source>
</evidence>
<dbReference type="STRING" id="1333662.LPB303_14835"/>
<dbReference type="GO" id="GO:0032259">
    <property type="term" value="P:methylation"/>
    <property type="evidence" value="ECO:0007669"/>
    <property type="project" value="UniProtKB-KW"/>
</dbReference>
<dbReference type="Proteomes" id="UP000076923">
    <property type="component" value="Unassembled WGS sequence"/>
</dbReference>
<dbReference type="OrthoDB" id="32195at2"/>
<keyword evidence="8" id="KW-1185">Reference proteome</keyword>
<organism evidence="7 8">
    <name type="scientific">Polaribacter atrinae</name>
    <dbReference type="NCBI Taxonomy" id="1333662"/>
    <lineage>
        <taxon>Bacteria</taxon>
        <taxon>Pseudomonadati</taxon>
        <taxon>Bacteroidota</taxon>
        <taxon>Flavobacteriia</taxon>
        <taxon>Flavobacteriales</taxon>
        <taxon>Flavobacteriaceae</taxon>
    </lineage>
</organism>
<comment type="caution">
    <text evidence="7">The sequence shown here is derived from an EMBL/GenBank/DDBJ whole genome shotgun (WGS) entry which is preliminary data.</text>
</comment>
<evidence type="ECO:0000313" key="8">
    <source>
        <dbReference type="Proteomes" id="UP000076923"/>
    </source>
</evidence>
<evidence type="ECO:0000256" key="4">
    <source>
        <dbReference type="ARBA" id="ARBA00022691"/>
    </source>
</evidence>
<dbReference type="PANTHER" id="PTHR33841">
    <property type="entry name" value="DNA METHYLTRANSFERASE YEEA-RELATED"/>
    <property type="match status" value="1"/>
</dbReference>
<keyword evidence="3" id="KW-0808">Transferase</keyword>
<feature type="domain" description="Type II methyltransferase M.TaqI-like" evidence="6">
    <location>
        <begin position="452"/>
        <end position="649"/>
    </location>
</feature>
<dbReference type="PANTHER" id="PTHR33841:SF1">
    <property type="entry name" value="DNA METHYLTRANSFERASE A"/>
    <property type="match status" value="1"/>
</dbReference>
<dbReference type="AlphaFoldDB" id="A0A176T3U2"/>
<dbReference type="InterPro" id="IPR050953">
    <property type="entry name" value="N4_N6_ade-DNA_methylase"/>
</dbReference>
<gene>
    <name evidence="7" type="ORF">LPB303_14835</name>
</gene>
<proteinExistence type="predicted"/>
<dbReference type="RefSeq" id="WP_068451891.1">
    <property type="nucleotide sequence ID" value="NZ_CP150660.1"/>
</dbReference>
<accession>A0A176T3U2</accession>
<dbReference type="EMBL" id="LVWE01000060">
    <property type="protein sequence ID" value="OAD42371.1"/>
    <property type="molecule type" value="Genomic_DNA"/>
</dbReference>
<dbReference type="InterPro" id="IPR002052">
    <property type="entry name" value="DNA_methylase_N6_adenine_CS"/>
</dbReference>
<dbReference type="InterPro" id="IPR011639">
    <property type="entry name" value="MethylTrfase_TaqI-like_dom"/>
</dbReference>
<reference evidence="7 8" key="1">
    <citation type="submission" date="2016-02" db="EMBL/GenBank/DDBJ databases">
        <title>Draft genome sequence of Polaribacter atrinae KACC17473.</title>
        <authorList>
            <person name="Shin S.-K."/>
            <person name="Yi H."/>
        </authorList>
    </citation>
    <scope>NUCLEOTIDE SEQUENCE [LARGE SCALE GENOMIC DNA]</scope>
    <source>
        <strain evidence="7 8">KACC 17473</strain>
    </source>
</reference>
<evidence type="ECO:0000256" key="3">
    <source>
        <dbReference type="ARBA" id="ARBA00022679"/>
    </source>
</evidence>
<dbReference type="PROSITE" id="PS00092">
    <property type="entry name" value="N6_MTASE"/>
    <property type="match status" value="1"/>
</dbReference>
<dbReference type="GO" id="GO:0006304">
    <property type="term" value="P:DNA modification"/>
    <property type="evidence" value="ECO:0007669"/>
    <property type="project" value="InterPro"/>
</dbReference>
<evidence type="ECO:0000256" key="5">
    <source>
        <dbReference type="ARBA" id="ARBA00047942"/>
    </source>
</evidence>
<dbReference type="PRINTS" id="PR00507">
    <property type="entry name" value="N12N6MTFRASE"/>
</dbReference>
<evidence type="ECO:0000256" key="1">
    <source>
        <dbReference type="ARBA" id="ARBA00011900"/>
    </source>
</evidence>
<evidence type="ECO:0000259" key="6">
    <source>
        <dbReference type="Pfam" id="PF07669"/>
    </source>
</evidence>
<keyword evidence="2" id="KW-0489">Methyltransferase</keyword>